<dbReference type="Proteomes" id="UP000184073">
    <property type="component" value="Unassembled WGS sequence"/>
</dbReference>
<dbReference type="EMBL" id="KV878129">
    <property type="protein sequence ID" value="OJJ02066.1"/>
    <property type="molecule type" value="Genomic_DNA"/>
</dbReference>
<organism evidence="1 2">
    <name type="scientific">Aspergillus versicolor CBS 583.65</name>
    <dbReference type="NCBI Taxonomy" id="1036611"/>
    <lineage>
        <taxon>Eukaryota</taxon>
        <taxon>Fungi</taxon>
        <taxon>Dikarya</taxon>
        <taxon>Ascomycota</taxon>
        <taxon>Pezizomycotina</taxon>
        <taxon>Eurotiomycetes</taxon>
        <taxon>Eurotiomycetidae</taxon>
        <taxon>Eurotiales</taxon>
        <taxon>Aspergillaceae</taxon>
        <taxon>Aspergillus</taxon>
        <taxon>Aspergillus subgen. Nidulantes</taxon>
    </lineage>
</organism>
<evidence type="ECO:0000313" key="1">
    <source>
        <dbReference type="EMBL" id="OJJ02066.1"/>
    </source>
</evidence>
<dbReference type="RefSeq" id="XP_040667828.1">
    <property type="nucleotide sequence ID" value="XM_040815811.1"/>
</dbReference>
<sequence>MKLSLLILLHTRQDVLQQVIYKANRDARSLTDHTSYRSLSRSSHYQAIIRYFFNVFTLLYTRSGSSGFRPGTAKQPT</sequence>
<dbReference type="AlphaFoldDB" id="A0A1L9PKU6"/>
<protein>
    <submittedName>
        <fullName evidence="1">Uncharacterized protein</fullName>
    </submittedName>
</protein>
<dbReference type="GeneID" id="63731322"/>
<keyword evidence="2" id="KW-1185">Reference proteome</keyword>
<name>A0A1L9PKU6_ASPVE</name>
<proteinExistence type="predicted"/>
<evidence type="ECO:0000313" key="2">
    <source>
        <dbReference type="Proteomes" id="UP000184073"/>
    </source>
</evidence>
<dbReference type="VEuPathDB" id="FungiDB:ASPVEDRAFT_655346"/>
<gene>
    <name evidence="1" type="ORF">ASPVEDRAFT_655346</name>
</gene>
<reference evidence="2" key="1">
    <citation type="journal article" date="2017" name="Genome Biol.">
        <title>Comparative genomics reveals high biological diversity and specific adaptations in the industrially and medically important fungal genus Aspergillus.</title>
        <authorList>
            <person name="de Vries R.P."/>
            <person name="Riley R."/>
            <person name="Wiebenga A."/>
            <person name="Aguilar-Osorio G."/>
            <person name="Amillis S."/>
            <person name="Uchima C.A."/>
            <person name="Anderluh G."/>
            <person name="Asadollahi M."/>
            <person name="Askin M."/>
            <person name="Barry K."/>
            <person name="Battaglia E."/>
            <person name="Bayram O."/>
            <person name="Benocci T."/>
            <person name="Braus-Stromeyer S.A."/>
            <person name="Caldana C."/>
            <person name="Canovas D."/>
            <person name="Cerqueira G.C."/>
            <person name="Chen F."/>
            <person name="Chen W."/>
            <person name="Choi C."/>
            <person name="Clum A."/>
            <person name="Dos Santos R.A."/>
            <person name="Damasio A.R."/>
            <person name="Diallinas G."/>
            <person name="Emri T."/>
            <person name="Fekete E."/>
            <person name="Flipphi M."/>
            <person name="Freyberg S."/>
            <person name="Gallo A."/>
            <person name="Gournas C."/>
            <person name="Habgood R."/>
            <person name="Hainaut M."/>
            <person name="Harispe M.L."/>
            <person name="Henrissat B."/>
            <person name="Hilden K.S."/>
            <person name="Hope R."/>
            <person name="Hossain A."/>
            <person name="Karabika E."/>
            <person name="Karaffa L."/>
            <person name="Karanyi Z."/>
            <person name="Krasevec N."/>
            <person name="Kuo A."/>
            <person name="Kusch H."/>
            <person name="LaButti K."/>
            <person name="Lagendijk E.L."/>
            <person name="Lapidus A."/>
            <person name="Levasseur A."/>
            <person name="Lindquist E."/>
            <person name="Lipzen A."/>
            <person name="Logrieco A.F."/>
            <person name="MacCabe A."/>
            <person name="Maekelae M.R."/>
            <person name="Malavazi I."/>
            <person name="Melin P."/>
            <person name="Meyer V."/>
            <person name="Mielnichuk N."/>
            <person name="Miskei M."/>
            <person name="Molnar A.P."/>
            <person name="Mule G."/>
            <person name="Ngan C.Y."/>
            <person name="Orejas M."/>
            <person name="Orosz E."/>
            <person name="Ouedraogo J.P."/>
            <person name="Overkamp K.M."/>
            <person name="Park H.-S."/>
            <person name="Perrone G."/>
            <person name="Piumi F."/>
            <person name="Punt P.J."/>
            <person name="Ram A.F."/>
            <person name="Ramon A."/>
            <person name="Rauscher S."/>
            <person name="Record E."/>
            <person name="Riano-Pachon D.M."/>
            <person name="Robert V."/>
            <person name="Roehrig J."/>
            <person name="Ruller R."/>
            <person name="Salamov A."/>
            <person name="Salih N.S."/>
            <person name="Samson R.A."/>
            <person name="Sandor E."/>
            <person name="Sanguinetti M."/>
            <person name="Schuetze T."/>
            <person name="Sepcic K."/>
            <person name="Shelest E."/>
            <person name="Sherlock G."/>
            <person name="Sophianopoulou V."/>
            <person name="Squina F.M."/>
            <person name="Sun H."/>
            <person name="Susca A."/>
            <person name="Todd R.B."/>
            <person name="Tsang A."/>
            <person name="Unkles S.E."/>
            <person name="van de Wiele N."/>
            <person name="van Rossen-Uffink D."/>
            <person name="Oliveira J.V."/>
            <person name="Vesth T.C."/>
            <person name="Visser J."/>
            <person name="Yu J.-H."/>
            <person name="Zhou M."/>
            <person name="Andersen M.R."/>
            <person name="Archer D.B."/>
            <person name="Baker S.E."/>
            <person name="Benoit I."/>
            <person name="Brakhage A.A."/>
            <person name="Braus G.H."/>
            <person name="Fischer R."/>
            <person name="Frisvad J.C."/>
            <person name="Goldman G.H."/>
            <person name="Houbraken J."/>
            <person name="Oakley B."/>
            <person name="Pocsi I."/>
            <person name="Scazzocchio C."/>
            <person name="Seiboth B."/>
            <person name="vanKuyk P.A."/>
            <person name="Wortman J."/>
            <person name="Dyer P.S."/>
            <person name="Grigoriev I.V."/>
        </authorList>
    </citation>
    <scope>NUCLEOTIDE SEQUENCE [LARGE SCALE GENOMIC DNA]</scope>
    <source>
        <strain evidence="2">CBS 583.65</strain>
    </source>
</reference>
<accession>A0A1L9PKU6</accession>